<dbReference type="STRING" id="644295.Metev_0375"/>
<reference evidence="2 3" key="1">
    <citation type="submission" date="2010-06" db="EMBL/GenBank/DDBJ databases">
        <title>Complete sequence chromosome of Methanohalobium evestigatum Z-7303.</title>
        <authorList>
            <consortium name="US DOE Joint Genome Institute"/>
            <person name="Lucas S."/>
            <person name="Copeland A."/>
            <person name="Lapidus A."/>
            <person name="Cheng J.-F."/>
            <person name="Bruce D."/>
            <person name="Goodwin L."/>
            <person name="Pitluck S."/>
            <person name="Saunders E."/>
            <person name="Detter J.C."/>
            <person name="Han C."/>
            <person name="Tapia R."/>
            <person name="Land M."/>
            <person name="Hauser L."/>
            <person name="Kyrpides N."/>
            <person name="Mikhailova N."/>
            <person name="Sieprawska-Lupa M."/>
            <person name="Whitman W.B."/>
            <person name="Anderson I."/>
            <person name="Woyke T."/>
        </authorList>
    </citation>
    <scope>NUCLEOTIDE SEQUENCE [LARGE SCALE GENOMIC DNA]</scope>
    <source>
        <strain evidence="3">ATCC BAA-1072 / DSM 3721 / NBRC 107634 / OCM 161 / Z-7303</strain>
    </source>
</reference>
<dbReference type="SUPFAM" id="SSF55785">
    <property type="entry name" value="PYP-like sensor domain (PAS domain)"/>
    <property type="match status" value="2"/>
</dbReference>
<sequence length="199" mass="22141">MQNYSELLSTTELLNSVFESIKEGVCLHEIIYDSNNNPVDYRIIDTNPAYESIIGLKREDVSGKKASDIYGTIEPPYLHLYAKTAETGEKAYFETFFPPLNKHFSISVISPGRGMFITIFTDITGQKNIDKELEAIYENSPVVSMVVDSDRRIIKMNKSAEQFAGAISDEVKGMKGGDALRCLHSLDDPDGCGFGPHCK</sequence>
<dbReference type="EMBL" id="CP002069">
    <property type="protein sequence ID" value="ADI73297.1"/>
    <property type="molecule type" value="Genomic_DNA"/>
</dbReference>
<dbReference type="KEGG" id="mev:Metev_0375"/>
<dbReference type="Pfam" id="PF13188">
    <property type="entry name" value="PAS_8"/>
    <property type="match status" value="1"/>
</dbReference>
<dbReference type="Pfam" id="PF08448">
    <property type="entry name" value="PAS_4"/>
    <property type="match status" value="1"/>
</dbReference>
<protein>
    <submittedName>
        <fullName evidence="2">Putative PAS/PAC sensor protein</fullName>
    </submittedName>
</protein>
<dbReference type="HOGENOM" id="CLU_1369524_0_0_2"/>
<evidence type="ECO:0000313" key="3">
    <source>
        <dbReference type="Proteomes" id="UP000000391"/>
    </source>
</evidence>
<dbReference type="GeneID" id="9345992"/>
<accession>D7E6S5</accession>
<name>D7E6S5_METEZ</name>
<gene>
    <name evidence="2" type="ordered locus">Metev_0375</name>
</gene>
<dbReference type="SMART" id="SM00091">
    <property type="entry name" value="PAS"/>
    <property type="match status" value="2"/>
</dbReference>
<dbReference type="OrthoDB" id="342253at2157"/>
<dbReference type="InterPro" id="IPR035965">
    <property type="entry name" value="PAS-like_dom_sf"/>
</dbReference>
<keyword evidence="3" id="KW-1185">Reference proteome</keyword>
<evidence type="ECO:0000259" key="1">
    <source>
        <dbReference type="PROSITE" id="PS50112"/>
    </source>
</evidence>
<dbReference type="NCBIfam" id="TIGR00229">
    <property type="entry name" value="sensory_box"/>
    <property type="match status" value="2"/>
</dbReference>
<dbReference type="PROSITE" id="PS50112">
    <property type="entry name" value="PAS"/>
    <property type="match status" value="1"/>
</dbReference>
<dbReference type="InterPro" id="IPR013656">
    <property type="entry name" value="PAS_4"/>
</dbReference>
<organism evidence="2 3">
    <name type="scientific">Methanohalobium evestigatum (strain ATCC BAA-1072 / DSM 3721 / NBRC 107634 / OCM 161 / Z-7303)</name>
    <dbReference type="NCBI Taxonomy" id="644295"/>
    <lineage>
        <taxon>Archaea</taxon>
        <taxon>Methanobacteriati</taxon>
        <taxon>Methanobacteriota</taxon>
        <taxon>Stenosarchaea group</taxon>
        <taxon>Methanomicrobia</taxon>
        <taxon>Methanosarcinales</taxon>
        <taxon>Methanosarcinaceae</taxon>
        <taxon>Methanohalobium</taxon>
    </lineage>
</organism>
<dbReference type="AlphaFoldDB" id="D7E6S5"/>
<dbReference type="Gene3D" id="3.30.450.20">
    <property type="entry name" value="PAS domain"/>
    <property type="match status" value="2"/>
</dbReference>
<dbReference type="InterPro" id="IPR000014">
    <property type="entry name" value="PAS"/>
</dbReference>
<proteinExistence type="predicted"/>
<dbReference type="Proteomes" id="UP000000391">
    <property type="component" value="Chromosome"/>
</dbReference>
<dbReference type="RefSeq" id="WP_013193865.1">
    <property type="nucleotide sequence ID" value="NC_014253.1"/>
</dbReference>
<evidence type="ECO:0000313" key="2">
    <source>
        <dbReference type="EMBL" id="ADI73297.1"/>
    </source>
</evidence>
<feature type="domain" description="PAS" evidence="1">
    <location>
        <begin position="129"/>
        <end position="173"/>
    </location>
</feature>